<evidence type="ECO:0000313" key="14">
    <source>
        <dbReference type="Proteomes" id="UP001153709"/>
    </source>
</evidence>
<feature type="domain" description="SIAH-type" evidence="12">
    <location>
        <begin position="63"/>
        <end position="124"/>
    </location>
</feature>
<dbReference type="CDD" id="cd16571">
    <property type="entry name" value="RING-HC_SIAHs"/>
    <property type="match status" value="1"/>
</dbReference>
<dbReference type="PANTHER" id="PTHR45877">
    <property type="entry name" value="E3 UBIQUITIN-PROTEIN LIGASE SIAH2"/>
    <property type="match status" value="1"/>
</dbReference>
<dbReference type="OrthoDB" id="941555at2759"/>
<evidence type="ECO:0000256" key="4">
    <source>
        <dbReference type="ARBA" id="ARBA00012483"/>
    </source>
</evidence>
<keyword evidence="7 10" id="KW-0863">Zinc-finger</keyword>
<evidence type="ECO:0000259" key="11">
    <source>
        <dbReference type="PROSITE" id="PS50089"/>
    </source>
</evidence>
<protein>
    <recommendedName>
        <fullName evidence="4">RING-type E3 ubiquitin transferase</fullName>
        <ecNumber evidence="4">2.3.2.27</ecNumber>
    </recommendedName>
</protein>
<dbReference type="GO" id="GO:0061630">
    <property type="term" value="F:ubiquitin protein ligase activity"/>
    <property type="evidence" value="ECO:0007669"/>
    <property type="project" value="UniProtKB-EC"/>
</dbReference>
<dbReference type="PROSITE" id="PS50089">
    <property type="entry name" value="ZF_RING_2"/>
    <property type="match status" value="1"/>
</dbReference>
<dbReference type="SUPFAM" id="SSF49599">
    <property type="entry name" value="TRAF domain-like"/>
    <property type="match status" value="2"/>
</dbReference>
<keyword evidence="8" id="KW-0833">Ubl conjugation pathway</keyword>
<dbReference type="GO" id="GO:0008270">
    <property type="term" value="F:zinc ion binding"/>
    <property type="evidence" value="ECO:0007669"/>
    <property type="project" value="UniProtKB-KW"/>
</dbReference>
<gene>
    <name evidence="13" type="ORF">DIABBA_LOCUS6371</name>
</gene>
<reference evidence="13" key="1">
    <citation type="submission" date="2022-01" db="EMBL/GenBank/DDBJ databases">
        <authorList>
            <person name="King R."/>
        </authorList>
    </citation>
    <scope>NUCLEOTIDE SEQUENCE</scope>
</reference>
<dbReference type="GO" id="GO:0043161">
    <property type="term" value="P:proteasome-mediated ubiquitin-dependent protein catabolic process"/>
    <property type="evidence" value="ECO:0007669"/>
    <property type="project" value="TreeGrafter"/>
</dbReference>
<feature type="domain" description="SIAH-type" evidence="12">
    <location>
        <begin position="327"/>
        <end position="388"/>
    </location>
</feature>
<comment type="similarity">
    <text evidence="3">Belongs to the SINA (Seven in absentia) family.</text>
</comment>
<feature type="domain" description="RING-type" evidence="11">
    <location>
        <begin position="274"/>
        <end position="310"/>
    </location>
</feature>
<accession>A0A9N9SZZ2</accession>
<evidence type="ECO:0000256" key="7">
    <source>
        <dbReference type="ARBA" id="ARBA00022771"/>
    </source>
</evidence>
<keyword evidence="9" id="KW-0862">Zinc</keyword>
<dbReference type="SUPFAM" id="SSF57850">
    <property type="entry name" value="RING/U-box"/>
    <property type="match status" value="1"/>
</dbReference>
<evidence type="ECO:0000259" key="12">
    <source>
        <dbReference type="PROSITE" id="PS51081"/>
    </source>
</evidence>
<dbReference type="InterPro" id="IPR001841">
    <property type="entry name" value="Znf_RING"/>
</dbReference>
<sequence length="507" mass="58440">MTSSLPIPADVLKTLVCIRCHNFLSVFPIYTKDDGTGAVCGRCKVVEDDKFVRDEAYESIAQFFPFPCRHSESGCKDNLVPAQLEYHELYCEFRRFDCPSKNYSNCTWKGLRTDIVEHFSSQHANLLLKEPSFEINFVYSLEECLLLSHGNEIFNVKKEVDARKGVFSCSIEHMNVTEKSDTFNYFLRIVSSNKNFFFTCPQKNTSSEQRLNSTHLTIETVKQKLQDPDSVIVNIEIVKAEESITEIEEIPIEENADARQNPNIIWALLANMECPVCLDFMLPPIYQCANGHSYCEKCKIKINTICALCRVAIHETRNFTLEKMIELLTYPCKYHKAGCTYSCISTEIRGHEVCCEFGPFICPLKGTTDCDWEGSHSKLFDHIDNNHNEFVLKSDQISIPFNDQTRKTYIIKYEKKIFQFDYNYDKQKLYLSVQIIGRSTDAKKYRFEADVIDLGGLKRKCFNVGLVSALTSLDERFQDGKCVKIYLEQINGFYSDNINLRIRIIKG</sequence>
<proteinExistence type="inferred from homology"/>
<dbReference type="EC" id="2.3.2.27" evidence="4"/>
<dbReference type="Pfam" id="PF21361">
    <property type="entry name" value="Sina_ZnF"/>
    <property type="match status" value="2"/>
</dbReference>
<evidence type="ECO:0000256" key="5">
    <source>
        <dbReference type="ARBA" id="ARBA00022679"/>
    </source>
</evidence>
<dbReference type="Gene3D" id="3.30.160.60">
    <property type="entry name" value="Classic Zinc Finger"/>
    <property type="match status" value="1"/>
</dbReference>
<dbReference type="AlphaFoldDB" id="A0A9N9SZZ2"/>
<dbReference type="Pfam" id="PF21362">
    <property type="entry name" value="Sina_RING"/>
    <property type="match status" value="1"/>
</dbReference>
<evidence type="ECO:0000256" key="1">
    <source>
        <dbReference type="ARBA" id="ARBA00000900"/>
    </source>
</evidence>
<keyword evidence="5" id="KW-0808">Transferase</keyword>
<dbReference type="InterPro" id="IPR013010">
    <property type="entry name" value="Znf_SIAH"/>
</dbReference>
<organism evidence="13 14">
    <name type="scientific">Diabrotica balteata</name>
    <name type="common">Banded cucumber beetle</name>
    <dbReference type="NCBI Taxonomy" id="107213"/>
    <lineage>
        <taxon>Eukaryota</taxon>
        <taxon>Metazoa</taxon>
        <taxon>Ecdysozoa</taxon>
        <taxon>Arthropoda</taxon>
        <taxon>Hexapoda</taxon>
        <taxon>Insecta</taxon>
        <taxon>Pterygota</taxon>
        <taxon>Neoptera</taxon>
        <taxon>Endopterygota</taxon>
        <taxon>Coleoptera</taxon>
        <taxon>Polyphaga</taxon>
        <taxon>Cucujiformia</taxon>
        <taxon>Chrysomeloidea</taxon>
        <taxon>Chrysomelidae</taxon>
        <taxon>Galerucinae</taxon>
        <taxon>Diabroticina</taxon>
        <taxon>Diabroticites</taxon>
        <taxon>Diabrotica</taxon>
    </lineage>
</organism>
<dbReference type="InterPro" id="IPR004162">
    <property type="entry name" value="SINA-like_animal"/>
</dbReference>
<dbReference type="PANTHER" id="PTHR45877:SF2">
    <property type="entry name" value="E3 UBIQUITIN-PROTEIN LIGASE SINA-RELATED"/>
    <property type="match status" value="1"/>
</dbReference>
<dbReference type="EMBL" id="OU898279">
    <property type="protein sequence ID" value="CAG9832931.1"/>
    <property type="molecule type" value="Genomic_DNA"/>
</dbReference>
<dbReference type="InterPro" id="IPR049548">
    <property type="entry name" value="Sina-like_RING"/>
</dbReference>
<evidence type="ECO:0000256" key="8">
    <source>
        <dbReference type="ARBA" id="ARBA00022786"/>
    </source>
</evidence>
<dbReference type="InterPro" id="IPR013083">
    <property type="entry name" value="Znf_RING/FYVE/PHD"/>
</dbReference>
<dbReference type="FunFam" id="3.30.40.10:FF:000041">
    <property type="entry name" value="E3 ubiquitin-protein ligase SINAT3"/>
    <property type="match status" value="2"/>
</dbReference>
<dbReference type="PROSITE" id="PS51081">
    <property type="entry name" value="ZF_SIAH"/>
    <property type="match status" value="2"/>
</dbReference>
<comment type="pathway">
    <text evidence="2">Protein modification; protein ubiquitination.</text>
</comment>
<comment type="catalytic activity">
    <reaction evidence="1">
        <text>S-ubiquitinyl-[E2 ubiquitin-conjugating enzyme]-L-cysteine + [acceptor protein]-L-lysine = [E2 ubiquitin-conjugating enzyme]-L-cysteine + N(6)-ubiquitinyl-[acceptor protein]-L-lysine.</text>
        <dbReference type="EC" id="2.3.2.27"/>
    </reaction>
</comment>
<evidence type="ECO:0000256" key="6">
    <source>
        <dbReference type="ARBA" id="ARBA00022723"/>
    </source>
</evidence>
<evidence type="ECO:0000256" key="9">
    <source>
        <dbReference type="ARBA" id="ARBA00022833"/>
    </source>
</evidence>
<evidence type="ECO:0000256" key="3">
    <source>
        <dbReference type="ARBA" id="ARBA00009119"/>
    </source>
</evidence>
<keyword evidence="6" id="KW-0479">Metal-binding</keyword>
<evidence type="ECO:0000256" key="10">
    <source>
        <dbReference type="PROSITE-ProRule" id="PRU00455"/>
    </source>
</evidence>
<dbReference type="Proteomes" id="UP001153709">
    <property type="component" value="Chromosome 4"/>
</dbReference>
<evidence type="ECO:0000256" key="2">
    <source>
        <dbReference type="ARBA" id="ARBA00004906"/>
    </source>
</evidence>
<name>A0A9N9SZZ2_DIABA</name>
<evidence type="ECO:0000313" key="13">
    <source>
        <dbReference type="EMBL" id="CAG9832931.1"/>
    </source>
</evidence>
<dbReference type="GO" id="GO:0031624">
    <property type="term" value="F:ubiquitin conjugating enzyme binding"/>
    <property type="evidence" value="ECO:0007669"/>
    <property type="project" value="TreeGrafter"/>
</dbReference>
<dbReference type="GO" id="GO:0005737">
    <property type="term" value="C:cytoplasm"/>
    <property type="evidence" value="ECO:0007669"/>
    <property type="project" value="TreeGrafter"/>
</dbReference>
<dbReference type="Gene3D" id="3.30.40.10">
    <property type="entry name" value="Zinc/RING finger domain, C3HC4 (zinc finger)"/>
    <property type="match status" value="2"/>
</dbReference>
<keyword evidence="14" id="KW-1185">Reference proteome</keyword>